<comment type="caution">
    <text evidence="1">The sequence shown here is derived from an EMBL/GenBank/DDBJ whole genome shotgun (WGS) entry which is preliminary data.</text>
</comment>
<dbReference type="RefSeq" id="WP_386743089.1">
    <property type="nucleotide sequence ID" value="NZ_JBHRYA010000004.1"/>
</dbReference>
<gene>
    <name evidence="1" type="ORF">ACFONC_07330</name>
</gene>
<proteinExistence type="predicted"/>
<sequence length="135" mass="14640">MTTVVILVLALVGLALLLPRASPGWALLADRPHGLTDWSALYEQAQASVVAAALEEIRLSFFLRPDDLQRLKPEDSLLAIYRAAYPELGGVDSQEFESLYATLRSRFNVPADELQALSDPTVGDVLGLAVRYSGA</sequence>
<dbReference type="Proteomes" id="UP001595705">
    <property type="component" value="Unassembled WGS sequence"/>
</dbReference>
<evidence type="ECO:0000313" key="1">
    <source>
        <dbReference type="EMBL" id="MFC3715957.1"/>
    </source>
</evidence>
<accession>A0ABV7XLT5</accession>
<reference evidence="2" key="1">
    <citation type="journal article" date="2019" name="Int. J. Syst. Evol. Microbiol.">
        <title>The Global Catalogue of Microorganisms (GCM) 10K type strain sequencing project: providing services to taxonomists for standard genome sequencing and annotation.</title>
        <authorList>
            <consortium name="The Broad Institute Genomics Platform"/>
            <consortium name="The Broad Institute Genome Sequencing Center for Infectious Disease"/>
            <person name="Wu L."/>
            <person name="Ma J."/>
        </authorList>
    </citation>
    <scope>NUCLEOTIDE SEQUENCE [LARGE SCALE GENOMIC DNA]</scope>
    <source>
        <strain evidence="2">KCTC 42441</strain>
    </source>
</reference>
<organism evidence="1 2">
    <name type="scientific">Luteimonas soli</name>
    <dbReference type="NCBI Taxonomy" id="1648966"/>
    <lineage>
        <taxon>Bacteria</taxon>
        <taxon>Pseudomonadati</taxon>
        <taxon>Pseudomonadota</taxon>
        <taxon>Gammaproteobacteria</taxon>
        <taxon>Lysobacterales</taxon>
        <taxon>Lysobacteraceae</taxon>
        <taxon>Luteimonas</taxon>
    </lineage>
</organism>
<evidence type="ECO:0008006" key="3">
    <source>
        <dbReference type="Google" id="ProtNLM"/>
    </source>
</evidence>
<keyword evidence="2" id="KW-1185">Reference proteome</keyword>
<name>A0ABV7XLT5_9GAMM</name>
<protein>
    <recommendedName>
        <fullName evidence="3">Tail specific protease N-terminal domain-containing protein</fullName>
    </recommendedName>
</protein>
<evidence type="ECO:0000313" key="2">
    <source>
        <dbReference type="Proteomes" id="UP001595705"/>
    </source>
</evidence>
<dbReference type="EMBL" id="JBHRYA010000004">
    <property type="protein sequence ID" value="MFC3715957.1"/>
    <property type="molecule type" value="Genomic_DNA"/>
</dbReference>